<feature type="transmembrane region" description="Helical" evidence="5">
    <location>
        <begin position="372"/>
        <end position="393"/>
    </location>
</feature>
<feature type="transmembrane region" description="Helical" evidence="5">
    <location>
        <begin position="342"/>
        <end position="366"/>
    </location>
</feature>
<comment type="subcellular location">
    <subcellularLocation>
        <location evidence="1">Membrane</location>
        <topology evidence="1">Multi-pass membrane protein</topology>
    </subcellularLocation>
</comment>
<dbReference type="InParanoid" id="A0A4S2N4H3"/>
<gene>
    <name evidence="6" type="ORF">EX30DRAFT_96087</name>
</gene>
<protein>
    <submittedName>
        <fullName evidence="6">Putative C4-dicarboxylate transporter/malic acid transport protein</fullName>
    </submittedName>
</protein>
<dbReference type="AlphaFoldDB" id="A0A4S2N4H3"/>
<dbReference type="STRING" id="341454.A0A4S2N4H3"/>
<dbReference type="InterPro" id="IPR038665">
    <property type="entry name" value="Voltage-dep_anion_channel_sf"/>
</dbReference>
<sequence length="429" mass="47112">MPVYQQARPDSGSRSQSTLNNFINGSNVSISERLEHFTWAWFTAVMSTGNLAVVLLNLPYRFRGLNEIGLAIYILDLVILFLFVVTILYRFIRFPWTLKASMLHPTESLYVAAGLLSLATVVIGGREYGVKMGGFGDDRWFQNMLRGCFWGYAGASLAFTVAIHMTIWTTQTHTVDHMTPLWIMPIYPLLLAGPIAGAVAPLQSQPNAWSICLAGLALQGIGFMISVMIYSAYISRLMTAKLPIAAARPGMFVSVGPSAFTVITFVRLGNVMPHALPRDLFQTPPLPTSPPSIPMTDTLSPVISLGFTLLSVFLWGLALWFFLVSVVGNLRLLVARKLHFSLGWWSFVFPNTAFVLATLAVGGAVQMTALKILGEALAVIVVVLWILAFGGTIRGVGKRELLWPEVGEDRNEGGFRGRGRKVVIHQSHV</sequence>
<dbReference type="Gene3D" id="1.50.10.150">
    <property type="entry name" value="Voltage-dependent anion channel"/>
    <property type="match status" value="1"/>
</dbReference>
<feature type="transmembrane region" description="Helical" evidence="5">
    <location>
        <begin position="109"/>
        <end position="129"/>
    </location>
</feature>
<evidence type="ECO:0000256" key="3">
    <source>
        <dbReference type="ARBA" id="ARBA00022989"/>
    </source>
</evidence>
<accession>A0A4S2N4H3</accession>
<dbReference type="CDD" id="cd09317">
    <property type="entry name" value="TDT_Mae1_like"/>
    <property type="match status" value="1"/>
</dbReference>
<evidence type="ECO:0000256" key="1">
    <source>
        <dbReference type="ARBA" id="ARBA00004141"/>
    </source>
</evidence>
<dbReference type="PANTHER" id="PTHR31162">
    <property type="entry name" value="MALIC ACID TRANSPORT PROTEIN-RELATED"/>
    <property type="match status" value="1"/>
</dbReference>
<keyword evidence="4 5" id="KW-0472">Membrane</keyword>
<dbReference type="Pfam" id="PF03595">
    <property type="entry name" value="SLAC1"/>
    <property type="match status" value="1"/>
</dbReference>
<proteinExistence type="predicted"/>
<keyword evidence="2 5" id="KW-0812">Transmembrane</keyword>
<dbReference type="GO" id="GO:0015140">
    <property type="term" value="F:malate transmembrane transporter activity"/>
    <property type="evidence" value="ECO:0007669"/>
    <property type="project" value="InterPro"/>
</dbReference>
<keyword evidence="3 5" id="KW-1133">Transmembrane helix</keyword>
<keyword evidence="7" id="KW-1185">Reference proteome</keyword>
<feature type="transmembrane region" description="Helical" evidence="5">
    <location>
        <begin position="245"/>
        <end position="266"/>
    </location>
</feature>
<dbReference type="Proteomes" id="UP000298138">
    <property type="component" value="Unassembled WGS sequence"/>
</dbReference>
<reference evidence="6 7" key="1">
    <citation type="submission" date="2019-04" db="EMBL/GenBank/DDBJ databases">
        <title>Comparative genomics and transcriptomics to analyze fruiting body development in filamentous ascomycetes.</title>
        <authorList>
            <consortium name="DOE Joint Genome Institute"/>
            <person name="Lutkenhaus R."/>
            <person name="Traeger S."/>
            <person name="Breuer J."/>
            <person name="Kuo A."/>
            <person name="Lipzen A."/>
            <person name="Pangilinan J."/>
            <person name="Dilworth D."/>
            <person name="Sandor L."/>
            <person name="Poggeler S."/>
            <person name="Barry K."/>
            <person name="Grigoriev I.V."/>
            <person name="Nowrousian M."/>
        </authorList>
    </citation>
    <scope>NUCLEOTIDE SEQUENCE [LARGE SCALE GENOMIC DNA]</scope>
    <source>
        <strain evidence="6 7">CBS 389.68</strain>
    </source>
</reference>
<feature type="transmembrane region" description="Helical" evidence="5">
    <location>
        <begin position="149"/>
        <end position="169"/>
    </location>
</feature>
<evidence type="ECO:0000313" key="6">
    <source>
        <dbReference type="EMBL" id="TGZ83986.1"/>
    </source>
</evidence>
<feature type="transmembrane region" description="Helical" evidence="5">
    <location>
        <begin position="70"/>
        <end position="89"/>
    </location>
</feature>
<dbReference type="EMBL" id="ML220113">
    <property type="protein sequence ID" value="TGZ83986.1"/>
    <property type="molecule type" value="Genomic_DNA"/>
</dbReference>
<feature type="transmembrane region" description="Helical" evidence="5">
    <location>
        <begin position="181"/>
        <end position="202"/>
    </location>
</feature>
<evidence type="ECO:0000256" key="2">
    <source>
        <dbReference type="ARBA" id="ARBA00022692"/>
    </source>
</evidence>
<feature type="transmembrane region" description="Helical" evidence="5">
    <location>
        <begin position="208"/>
        <end position="233"/>
    </location>
</feature>
<name>A0A4S2N4H3_9PEZI</name>
<evidence type="ECO:0000256" key="5">
    <source>
        <dbReference type="SAM" id="Phobius"/>
    </source>
</evidence>
<dbReference type="InterPro" id="IPR004695">
    <property type="entry name" value="SLAC1/Mae1/Ssu1/TehA"/>
</dbReference>
<dbReference type="PANTHER" id="PTHR31162:SF3">
    <property type="entry name" value="TRANSPORTER_MALIC ACID TRANSPORT PROTEIN, PUTATIVE-RELATED"/>
    <property type="match status" value="1"/>
</dbReference>
<dbReference type="GO" id="GO:0016020">
    <property type="term" value="C:membrane"/>
    <property type="evidence" value="ECO:0007669"/>
    <property type="project" value="UniProtKB-SubCell"/>
</dbReference>
<feature type="transmembrane region" description="Helical" evidence="5">
    <location>
        <begin position="302"/>
        <end position="330"/>
    </location>
</feature>
<evidence type="ECO:0000256" key="4">
    <source>
        <dbReference type="ARBA" id="ARBA00023136"/>
    </source>
</evidence>
<dbReference type="InterPro" id="IPR030185">
    <property type="entry name" value="Mae1"/>
</dbReference>
<dbReference type="OrthoDB" id="2901184at2759"/>
<feature type="transmembrane region" description="Helical" evidence="5">
    <location>
        <begin position="39"/>
        <end position="58"/>
    </location>
</feature>
<evidence type="ECO:0000313" key="7">
    <source>
        <dbReference type="Proteomes" id="UP000298138"/>
    </source>
</evidence>
<organism evidence="6 7">
    <name type="scientific">Ascodesmis nigricans</name>
    <dbReference type="NCBI Taxonomy" id="341454"/>
    <lineage>
        <taxon>Eukaryota</taxon>
        <taxon>Fungi</taxon>
        <taxon>Dikarya</taxon>
        <taxon>Ascomycota</taxon>
        <taxon>Pezizomycotina</taxon>
        <taxon>Pezizomycetes</taxon>
        <taxon>Pezizales</taxon>
        <taxon>Ascodesmidaceae</taxon>
        <taxon>Ascodesmis</taxon>
    </lineage>
</organism>